<evidence type="ECO:0000313" key="2">
    <source>
        <dbReference type="RefSeq" id="XP_013388722.1"/>
    </source>
</evidence>
<organism evidence="1 2">
    <name type="scientific">Lingula anatina</name>
    <name type="common">Brachiopod</name>
    <name type="synonym">Lingula unguis</name>
    <dbReference type="NCBI Taxonomy" id="7574"/>
    <lineage>
        <taxon>Eukaryota</taxon>
        <taxon>Metazoa</taxon>
        <taxon>Spiralia</taxon>
        <taxon>Lophotrochozoa</taxon>
        <taxon>Brachiopoda</taxon>
        <taxon>Linguliformea</taxon>
        <taxon>Lingulata</taxon>
        <taxon>Lingulida</taxon>
        <taxon>Linguloidea</taxon>
        <taxon>Lingulidae</taxon>
        <taxon>Lingula</taxon>
    </lineage>
</organism>
<evidence type="ECO:0000313" key="1">
    <source>
        <dbReference type="Proteomes" id="UP000085678"/>
    </source>
</evidence>
<dbReference type="SUPFAM" id="SSF56436">
    <property type="entry name" value="C-type lectin-like"/>
    <property type="match status" value="1"/>
</dbReference>
<dbReference type="InterPro" id="IPR016187">
    <property type="entry name" value="CTDL_fold"/>
</dbReference>
<dbReference type="InterPro" id="IPR016186">
    <property type="entry name" value="C-type_lectin-like/link_sf"/>
</dbReference>
<gene>
    <name evidence="2" type="primary">LOC106157570</name>
</gene>
<protein>
    <submittedName>
        <fullName evidence="2">Uncharacterized protein LOC106157570</fullName>
    </submittedName>
</protein>
<dbReference type="InParanoid" id="A0A1S3HRQ6"/>
<dbReference type="GeneID" id="106157570"/>
<accession>A0A1S3HRQ6</accession>
<keyword evidence="1" id="KW-1185">Reference proteome</keyword>
<reference evidence="2" key="1">
    <citation type="submission" date="2025-08" db="UniProtKB">
        <authorList>
            <consortium name="RefSeq"/>
        </authorList>
    </citation>
    <scope>IDENTIFICATION</scope>
    <source>
        <tissue evidence="2">Gonads</tissue>
    </source>
</reference>
<sequence>MVNLYIMEWVKIAMLLIGCSHGIYGVAIMADCPSFNRTAATLDKHWCKNDATVTYTVAKQNCEDICSVLAVPTNGTVESFHEFTNGTQRWVGIENNGSAWSGMDPDYNQWPGGVEPASNGQCQAATFTYSMASVNFSAQSCEDTFPYQCQQGNIDIFW</sequence>
<dbReference type="RefSeq" id="XP_013388722.1">
    <property type="nucleotide sequence ID" value="XM_013533268.1"/>
</dbReference>
<proteinExistence type="predicted"/>
<name>A0A1S3HRQ6_LINAN</name>
<dbReference type="KEGG" id="lak:106157570"/>
<dbReference type="AlphaFoldDB" id="A0A1S3HRQ6"/>
<dbReference type="Gene3D" id="3.10.100.10">
    <property type="entry name" value="Mannose-Binding Protein A, subunit A"/>
    <property type="match status" value="1"/>
</dbReference>
<dbReference type="Proteomes" id="UP000085678">
    <property type="component" value="Unplaced"/>
</dbReference>